<dbReference type="AlphaFoldDB" id="A0A7J7YY20"/>
<organism evidence="1 2">
    <name type="scientific">Pipistrellus kuhlii</name>
    <name type="common">Kuhl's pipistrelle</name>
    <dbReference type="NCBI Taxonomy" id="59472"/>
    <lineage>
        <taxon>Eukaryota</taxon>
        <taxon>Metazoa</taxon>
        <taxon>Chordata</taxon>
        <taxon>Craniata</taxon>
        <taxon>Vertebrata</taxon>
        <taxon>Euteleostomi</taxon>
        <taxon>Mammalia</taxon>
        <taxon>Eutheria</taxon>
        <taxon>Laurasiatheria</taxon>
        <taxon>Chiroptera</taxon>
        <taxon>Yangochiroptera</taxon>
        <taxon>Vespertilionidae</taxon>
        <taxon>Pipistrellus</taxon>
    </lineage>
</organism>
<keyword evidence="2" id="KW-1185">Reference proteome</keyword>
<dbReference type="Proteomes" id="UP000558488">
    <property type="component" value="Unassembled WGS sequence"/>
</dbReference>
<gene>
    <name evidence="1" type="ORF">mPipKuh1_009928</name>
</gene>
<reference evidence="1 2" key="1">
    <citation type="journal article" date="2020" name="Nature">
        <title>Six reference-quality genomes reveal evolution of bat adaptations.</title>
        <authorList>
            <person name="Jebb D."/>
            <person name="Huang Z."/>
            <person name="Pippel M."/>
            <person name="Hughes G.M."/>
            <person name="Lavrichenko K."/>
            <person name="Devanna P."/>
            <person name="Winkler S."/>
            <person name="Jermiin L.S."/>
            <person name="Skirmuntt E.C."/>
            <person name="Katzourakis A."/>
            <person name="Burkitt-Gray L."/>
            <person name="Ray D.A."/>
            <person name="Sullivan K.A.M."/>
            <person name="Roscito J.G."/>
            <person name="Kirilenko B.M."/>
            <person name="Davalos L.M."/>
            <person name="Corthals A.P."/>
            <person name="Power M.L."/>
            <person name="Jones G."/>
            <person name="Ransome R.D."/>
            <person name="Dechmann D.K.N."/>
            <person name="Locatelli A.G."/>
            <person name="Puechmaille S.J."/>
            <person name="Fedrigo O."/>
            <person name="Jarvis E.D."/>
            <person name="Hiller M."/>
            <person name="Vernes S.C."/>
            <person name="Myers E.W."/>
            <person name="Teeling E.C."/>
        </authorList>
    </citation>
    <scope>NUCLEOTIDE SEQUENCE [LARGE SCALE GENOMIC DNA]</scope>
    <source>
        <strain evidence="1">MPipKuh1</strain>
        <tissue evidence="1">Flight muscle</tissue>
    </source>
</reference>
<proteinExistence type="predicted"/>
<evidence type="ECO:0000313" key="1">
    <source>
        <dbReference type="EMBL" id="KAF6366526.1"/>
    </source>
</evidence>
<dbReference type="EMBL" id="JACAGB010000004">
    <property type="protein sequence ID" value="KAF6366526.1"/>
    <property type="molecule type" value="Genomic_DNA"/>
</dbReference>
<accession>A0A7J7YY20</accession>
<protein>
    <submittedName>
        <fullName evidence="1">Uncharacterized protein</fullName>
    </submittedName>
</protein>
<sequence>MPPLLLLLVEGTVWPGTGPLGRGPLRPPPRLACSLQKFCANREVPVQTQDRGMERWRLSAEAGKASVPLPKGRRRACSETSPSCSTAHTALPWLSAFHIAMDVYRNPARVCLPALYPRLHLLPTLNFQEDTSNRGHTHTEATGNSG</sequence>
<name>A0A7J7YY20_PIPKU</name>
<evidence type="ECO:0000313" key="2">
    <source>
        <dbReference type="Proteomes" id="UP000558488"/>
    </source>
</evidence>
<comment type="caution">
    <text evidence="1">The sequence shown here is derived from an EMBL/GenBank/DDBJ whole genome shotgun (WGS) entry which is preliminary data.</text>
</comment>